<organism evidence="7 8">
    <name type="scientific">Halocaridina rubra</name>
    <name type="common">Hawaiian red shrimp</name>
    <dbReference type="NCBI Taxonomy" id="373956"/>
    <lineage>
        <taxon>Eukaryota</taxon>
        <taxon>Metazoa</taxon>
        <taxon>Ecdysozoa</taxon>
        <taxon>Arthropoda</taxon>
        <taxon>Crustacea</taxon>
        <taxon>Multicrustacea</taxon>
        <taxon>Malacostraca</taxon>
        <taxon>Eumalacostraca</taxon>
        <taxon>Eucarida</taxon>
        <taxon>Decapoda</taxon>
        <taxon>Pleocyemata</taxon>
        <taxon>Caridea</taxon>
        <taxon>Atyoidea</taxon>
        <taxon>Atyidae</taxon>
        <taxon>Halocaridina</taxon>
    </lineage>
</organism>
<keyword evidence="8" id="KW-1185">Reference proteome</keyword>
<feature type="transmembrane region" description="Helical" evidence="6">
    <location>
        <begin position="216"/>
        <end position="236"/>
    </location>
</feature>
<dbReference type="EMBL" id="JAXCGZ010006835">
    <property type="protein sequence ID" value="KAK7079505.1"/>
    <property type="molecule type" value="Genomic_DNA"/>
</dbReference>
<dbReference type="GO" id="GO:0050909">
    <property type="term" value="P:sensory perception of taste"/>
    <property type="evidence" value="ECO:0007669"/>
    <property type="project" value="InterPro"/>
</dbReference>
<accession>A0AAN8XIV7</accession>
<dbReference type="InterPro" id="IPR013604">
    <property type="entry name" value="7TM_chemorcpt"/>
</dbReference>
<feature type="transmembrane region" description="Helical" evidence="6">
    <location>
        <begin position="144"/>
        <end position="163"/>
    </location>
</feature>
<feature type="transmembrane region" description="Helical" evidence="6">
    <location>
        <begin position="301"/>
        <end position="328"/>
    </location>
</feature>
<feature type="transmembrane region" description="Helical" evidence="6">
    <location>
        <begin position="334"/>
        <end position="361"/>
    </location>
</feature>
<sequence>MARTSIQGLTKVSQSRRKLFGVRPDPRTDNRSATCAFPCRCTGSRTSGRVSKNGFPSFGRLNSVPVSQQHSNKSVDMLRWFIVVFGLLPGGLQGPKKTFRGIMQTVFMSTFVIIMNLLFPWLYSSNFSTVSIFSTSSTFYFEEALYIILFSLSCWTIIISFWNRCQSVVYLLDHCRQLRLLRQNYPILGLKLILLLAPPIYTIITIGKWYLVNIQFGSWMSAAALFISFFWMNIYAVTPGMFYVVMASVFSEAFKTYNSELTGIIVDQKIEINDSMPSKALHALYQRYMLLRDLHEDLTHLLSYPLLCVYICWTYNILNQLFFSIVFFKESGDISILITIAVATLLTVLMMIMMGSTAVGLQREKSLNKMCDTPLILRVGDLFELSRSTVFHILHAVATYLVIFLQFHLLDRPAKDCKA</sequence>
<evidence type="ECO:0000256" key="5">
    <source>
        <dbReference type="ARBA" id="ARBA00023136"/>
    </source>
</evidence>
<dbReference type="GO" id="GO:0005886">
    <property type="term" value="C:plasma membrane"/>
    <property type="evidence" value="ECO:0007669"/>
    <property type="project" value="UniProtKB-SubCell"/>
</dbReference>
<comment type="caution">
    <text evidence="7">The sequence shown here is derived from an EMBL/GenBank/DDBJ whole genome shotgun (WGS) entry which is preliminary data.</text>
</comment>
<dbReference type="Pfam" id="PF08395">
    <property type="entry name" value="7tm_7"/>
    <property type="match status" value="2"/>
</dbReference>
<evidence type="ECO:0000256" key="2">
    <source>
        <dbReference type="ARBA" id="ARBA00022475"/>
    </source>
</evidence>
<evidence type="ECO:0000313" key="8">
    <source>
        <dbReference type="Proteomes" id="UP001381693"/>
    </source>
</evidence>
<keyword evidence="3 6" id="KW-0812">Transmembrane</keyword>
<reference evidence="7 8" key="1">
    <citation type="submission" date="2023-11" db="EMBL/GenBank/DDBJ databases">
        <title>Halocaridina rubra genome assembly.</title>
        <authorList>
            <person name="Smith C."/>
        </authorList>
    </citation>
    <scope>NUCLEOTIDE SEQUENCE [LARGE SCALE GENOMIC DNA]</scope>
    <source>
        <strain evidence="7">EP-1</strain>
        <tissue evidence="7">Whole</tissue>
    </source>
</reference>
<proteinExistence type="predicted"/>
<feature type="transmembrane region" description="Helical" evidence="6">
    <location>
        <begin position="184"/>
        <end position="204"/>
    </location>
</feature>
<dbReference type="AlphaFoldDB" id="A0AAN8XIV7"/>
<keyword evidence="4 6" id="KW-1133">Transmembrane helix</keyword>
<evidence type="ECO:0000313" key="7">
    <source>
        <dbReference type="EMBL" id="KAK7079505.1"/>
    </source>
</evidence>
<dbReference type="Proteomes" id="UP001381693">
    <property type="component" value="Unassembled WGS sequence"/>
</dbReference>
<evidence type="ECO:0000256" key="1">
    <source>
        <dbReference type="ARBA" id="ARBA00004651"/>
    </source>
</evidence>
<feature type="transmembrane region" description="Helical" evidence="6">
    <location>
        <begin position="106"/>
        <end position="124"/>
    </location>
</feature>
<evidence type="ECO:0000256" key="4">
    <source>
        <dbReference type="ARBA" id="ARBA00022989"/>
    </source>
</evidence>
<gene>
    <name evidence="7" type="ORF">SK128_024853</name>
</gene>
<name>A0AAN8XIV7_HALRR</name>
<feature type="transmembrane region" description="Helical" evidence="6">
    <location>
        <begin position="390"/>
        <end position="409"/>
    </location>
</feature>
<protein>
    <submittedName>
        <fullName evidence="7">Uncharacterized protein</fullName>
    </submittedName>
</protein>
<evidence type="ECO:0000256" key="6">
    <source>
        <dbReference type="SAM" id="Phobius"/>
    </source>
</evidence>
<keyword evidence="2" id="KW-1003">Cell membrane</keyword>
<comment type="subcellular location">
    <subcellularLocation>
        <location evidence="1">Cell membrane</location>
        <topology evidence="1">Multi-pass membrane protein</topology>
    </subcellularLocation>
</comment>
<evidence type="ECO:0000256" key="3">
    <source>
        <dbReference type="ARBA" id="ARBA00022692"/>
    </source>
</evidence>
<keyword evidence="5 6" id="KW-0472">Membrane</keyword>